<dbReference type="PANTHER" id="PTHR43899:SF13">
    <property type="entry name" value="RH59310P"/>
    <property type="match status" value="1"/>
</dbReference>
<comment type="similarity">
    <text evidence="1 4">Belongs to the short-chain dehydrogenases/reductases (SDR) family.</text>
</comment>
<evidence type="ECO:0000256" key="5">
    <source>
        <dbReference type="SAM" id="Phobius"/>
    </source>
</evidence>
<dbReference type="InterPro" id="IPR036291">
    <property type="entry name" value="NAD(P)-bd_dom_sf"/>
</dbReference>
<dbReference type="GO" id="GO:0016491">
    <property type="term" value="F:oxidoreductase activity"/>
    <property type="evidence" value="ECO:0007669"/>
    <property type="project" value="UniProtKB-KW"/>
</dbReference>
<dbReference type="Gene3D" id="3.40.50.720">
    <property type="entry name" value="NAD(P)-binding Rossmann-like Domain"/>
    <property type="match status" value="1"/>
</dbReference>
<dbReference type="InterPro" id="IPR002347">
    <property type="entry name" value="SDR_fam"/>
</dbReference>
<dbReference type="FunFam" id="3.40.50.720:FF:000137">
    <property type="entry name" value="Hydroxysteroid (17-beta) dehydrogenase 3"/>
    <property type="match status" value="1"/>
</dbReference>
<keyword evidence="5" id="KW-1133">Transmembrane helix</keyword>
<dbReference type="Proteomes" id="UP000617340">
    <property type="component" value="Unassembled WGS sequence"/>
</dbReference>
<dbReference type="CDD" id="cd05356">
    <property type="entry name" value="17beta-HSD1_like_SDR_c"/>
    <property type="match status" value="1"/>
</dbReference>
<dbReference type="PRINTS" id="PR00080">
    <property type="entry name" value="SDRFAMILY"/>
</dbReference>
<accession>A0A834NLD3</accession>
<feature type="transmembrane region" description="Helical" evidence="5">
    <location>
        <begin position="7"/>
        <end position="29"/>
    </location>
</feature>
<comment type="caution">
    <text evidence="6">The sequence shown here is derived from an EMBL/GenBank/DDBJ whole genome shotgun (WGS) entry which is preliminary data.</text>
</comment>
<dbReference type="GO" id="GO:0005783">
    <property type="term" value="C:endoplasmic reticulum"/>
    <property type="evidence" value="ECO:0007669"/>
    <property type="project" value="TreeGrafter"/>
</dbReference>
<dbReference type="SUPFAM" id="SSF51735">
    <property type="entry name" value="NAD(P)-binding Rossmann-fold domains"/>
    <property type="match status" value="1"/>
</dbReference>
<name>A0A834NLD3_VESGE</name>
<dbReference type="AlphaFoldDB" id="A0A834NLD3"/>
<evidence type="ECO:0000256" key="2">
    <source>
        <dbReference type="ARBA" id="ARBA00022857"/>
    </source>
</evidence>
<dbReference type="PIRSF" id="PIRSF000126">
    <property type="entry name" value="11-beta-HSD1"/>
    <property type="match status" value="1"/>
</dbReference>
<dbReference type="EMBL" id="JACSDZ010000002">
    <property type="protein sequence ID" value="KAF7413777.1"/>
    <property type="molecule type" value="Genomic_DNA"/>
</dbReference>
<dbReference type="PRINTS" id="PR00081">
    <property type="entry name" value="GDHRDH"/>
</dbReference>
<keyword evidence="5" id="KW-0472">Membrane</keyword>
<evidence type="ECO:0000313" key="7">
    <source>
        <dbReference type="Proteomes" id="UP000617340"/>
    </source>
</evidence>
<reference evidence="6" key="1">
    <citation type="journal article" date="2020" name="G3 (Bethesda)">
        <title>High-Quality Assemblies for Three Invasive Social Wasps from the &lt;i&gt;Vespula&lt;/i&gt; Genus.</title>
        <authorList>
            <person name="Harrop T.W.R."/>
            <person name="Guhlin J."/>
            <person name="McLaughlin G.M."/>
            <person name="Permina E."/>
            <person name="Stockwell P."/>
            <person name="Gilligan J."/>
            <person name="Le Lec M.F."/>
            <person name="Gruber M.A.M."/>
            <person name="Quinn O."/>
            <person name="Lovegrove M."/>
            <person name="Duncan E.J."/>
            <person name="Remnant E.J."/>
            <person name="Van Eeckhoven J."/>
            <person name="Graham B."/>
            <person name="Knapp R.A."/>
            <person name="Langford K.W."/>
            <person name="Kronenberg Z."/>
            <person name="Press M.O."/>
            <person name="Eacker S.M."/>
            <person name="Wilson-Rankin E.E."/>
            <person name="Purcell J."/>
            <person name="Lester P.J."/>
            <person name="Dearden P.K."/>
        </authorList>
    </citation>
    <scope>NUCLEOTIDE SEQUENCE</scope>
    <source>
        <strain evidence="6">Linc-1</strain>
    </source>
</reference>
<sequence>MLTWLEKIFLIVLIVVAVKILIKGAHLIWKKLLAPNLGLGIDLTSQGKWAIITGATDGIGKSFANALASKGLDIVLISRSLPKLKDVASEIKERYGVKTCIVVADLTQGPTIYSKIAKATEELEIGILINNAGMSYEYPELFTKIPEETLNNIMQLNIVGLTGISKLILPRMLLRKKGVIINVSSLSGMDIPSPYLTVYAASKAYVIKFSTDLAAEVAQNGITIQCIVPGPVATKMTKVKKPTWMTPTADKFVEATLKTVGIESLTTGYPPHYLVYGFMKTLTCVCEKGAMWLVTRTMLNLRGRSLRKKMREQEQMKKIPQRDTLLTE</sequence>
<evidence type="ECO:0000256" key="4">
    <source>
        <dbReference type="RuleBase" id="RU000363"/>
    </source>
</evidence>
<evidence type="ECO:0000313" key="6">
    <source>
        <dbReference type="EMBL" id="KAF7413777.1"/>
    </source>
</evidence>
<gene>
    <name evidence="6" type="ORF">HZH68_002266</name>
</gene>
<keyword evidence="3" id="KW-0560">Oxidoreductase</keyword>
<protein>
    <submittedName>
        <fullName evidence="6">Uncharacterized protein</fullName>
    </submittedName>
</protein>
<proteinExistence type="inferred from homology"/>
<evidence type="ECO:0000256" key="3">
    <source>
        <dbReference type="ARBA" id="ARBA00023002"/>
    </source>
</evidence>
<dbReference type="InterPro" id="IPR051019">
    <property type="entry name" value="VLCFA-Steroid_DH"/>
</dbReference>
<organism evidence="6 7">
    <name type="scientific">Vespula germanica</name>
    <name type="common">German yellow jacket</name>
    <name type="synonym">Paravespula germanica</name>
    <dbReference type="NCBI Taxonomy" id="30212"/>
    <lineage>
        <taxon>Eukaryota</taxon>
        <taxon>Metazoa</taxon>
        <taxon>Ecdysozoa</taxon>
        <taxon>Arthropoda</taxon>
        <taxon>Hexapoda</taxon>
        <taxon>Insecta</taxon>
        <taxon>Pterygota</taxon>
        <taxon>Neoptera</taxon>
        <taxon>Endopterygota</taxon>
        <taxon>Hymenoptera</taxon>
        <taxon>Apocrita</taxon>
        <taxon>Aculeata</taxon>
        <taxon>Vespoidea</taxon>
        <taxon>Vespidae</taxon>
        <taxon>Vespinae</taxon>
        <taxon>Vespula</taxon>
    </lineage>
</organism>
<keyword evidence="2" id="KW-0521">NADP</keyword>
<dbReference type="PANTHER" id="PTHR43899">
    <property type="entry name" value="RH59310P"/>
    <property type="match status" value="1"/>
</dbReference>
<evidence type="ECO:0000256" key="1">
    <source>
        <dbReference type="ARBA" id="ARBA00006484"/>
    </source>
</evidence>
<keyword evidence="7" id="KW-1185">Reference proteome</keyword>
<keyword evidence="5" id="KW-0812">Transmembrane</keyword>
<dbReference type="Pfam" id="PF00106">
    <property type="entry name" value="adh_short"/>
    <property type="match status" value="1"/>
</dbReference>